<protein>
    <submittedName>
        <fullName evidence="1">Uncharacterized protein</fullName>
    </submittedName>
</protein>
<dbReference type="Gene3D" id="2.60.40.10">
    <property type="entry name" value="Immunoglobulins"/>
    <property type="match status" value="3"/>
</dbReference>
<dbReference type="Pfam" id="PF09136">
    <property type="entry name" value="Glucodextran_B"/>
    <property type="match status" value="1"/>
</dbReference>
<dbReference type="RefSeq" id="WP_005950586.1">
    <property type="nucleotide sequence ID" value="NZ_CP136423.1"/>
</dbReference>
<dbReference type="GeneID" id="86822563"/>
<dbReference type="InterPro" id="IPR013783">
    <property type="entry name" value="Ig-like_fold"/>
</dbReference>
<accession>C0CPR6</accession>
<sequence>MSVKTVKLEVNGQTYNLTYNDESGYWEAQATSPAKSSYNQTGHYYSMKLTATDDAGNSTMVDDKDPTFGEDLRLVVKEKVAPVVTITSPTSGASLINNKPTITWEVTDNDSGVNPDTIKITVDSGAPVMGSAITKQAIENGYTCSYVPSQALSDGSHTIKVDASDYDGNAATQKSVTFKVDTVPPTLNVTSPANNLVTNQASLTISGTTNDVTSSPVTVKIALNGQDQGDVTVGSGGNFSKTVTLKNGANTIVIKATDSAGKETSVTRTVTLDTGAPVFEEIIIEPNPVDAGATYLIKVKVTDA</sequence>
<dbReference type="EMBL" id="ACBZ01000158">
    <property type="protein sequence ID" value="EEG48236.1"/>
    <property type="molecule type" value="Genomic_DNA"/>
</dbReference>
<dbReference type="PATRIC" id="fig|476272.21.peg.1001"/>
<gene>
    <name evidence="1" type="ORF">RUMHYD_02867</name>
</gene>
<evidence type="ECO:0000313" key="1">
    <source>
        <dbReference type="EMBL" id="EEG48236.1"/>
    </source>
</evidence>
<reference evidence="1 2" key="1">
    <citation type="submission" date="2009-01" db="EMBL/GenBank/DDBJ databases">
        <authorList>
            <person name="Fulton L."/>
            <person name="Clifton S."/>
            <person name="Fulton B."/>
            <person name="Xu J."/>
            <person name="Minx P."/>
            <person name="Pepin K.H."/>
            <person name="Johnson M."/>
            <person name="Bhonagiri V."/>
            <person name="Nash W.E."/>
            <person name="Mardis E.R."/>
            <person name="Wilson R.K."/>
        </authorList>
    </citation>
    <scope>NUCLEOTIDE SEQUENCE [LARGE SCALE GENOMIC DNA]</scope>
    <source>
        <strain evidence="2">DSM 10507 / JCM 14656 / S5a33</strain>
    </source>
</reference>
<comment type="caution">
    <text evidence="1">The sequence shown here is derived from an EMBL/GenBank/DDBJ whole genome shotgun (WGS) entry which is preliminary data.</text>
</comment>
<dbReference type="eggNOG" id="COG3292">
    <property type="taxonomic scope" value="Bacteria"/>
</dbReference>
<dbReference type="HOGENOM" id="CLU_079603_0_0_9"/>
<proteinExistence type="predicted"/>
<dbReference type="AlphaFoldDB" id="C0CPR6"/>
<reference evidence="1 2" key="2">
    <citation type="submission" date="2009-02" db="EMBL/GenBank/DDBJ databases">
        <title>Draft genome sequence of Blautia hydrogenotrophica DSM 10507 (Ruminococcus hydrogenotrophicus DSM 10507).</title>
        <authorList>
            <person name="Sudarsanam P."/>
            <person name="Ley R."/>
            <person name="Guruge J."/>
            <person name="Turnbaugh P.J."/>
            <person name="Mahowald M."/>
            <person name="Liep D."/>
            <person name="Gordon J."/>
        </authorList>
    </citation>
    <scope>NUCLEOTIDE SEQUENCE [LARGE SCALE GENOMIC DNA]</scope>
    <source>
        <strain evidence="2">DSM 10507 / JCM 14656 / S5a33</strain>
    </source>
</reference>
<dbReference type="Proteomes" id="UP000003100">
    <property type="component" value="Unassembled WGS sequence"/>
</dbReference>
<organism evidence="1 2">
    <name type="scientific">Blautia hydrogenotrophica (strain DSM 10507 / JCM 14656 / S5a33)</name>
    <name type="common">Ruminococcus hydrogenotrophicus</name>
    <dbReference type="NCBI Taxonomy" id="476272"/>
    <lineage>
        <taxon>Bacteria</taxon>
        <taxon>Bacillati</taxon>
        <taxon>Bacillota</taxon>
        <taxon>Clostridia</taxon>
        <taxon>Lachnospirales</taxon>
        <taxon>Lachnospiraceae</taxon>
        <taxon>Blautia</taxon>
    </lineage>
</organism>
<keyword evidence="2" id="KW-1185">Reference proteome</keyword>
<dbReference type="NCBIfam" id="NF033510">
    <property type="entry name" value="Ca_tandemer"/>
    <property type="match status" value="1"/>
</dbReference>
<evidence type="ECO:0000313" key="2">
    <source>
        <dbReference type="Proteomes" id="UP000003100"/>
    </source>
</evidence>
<dbReference type="Pfam" id="PF17957">
    <property type="entry name" value="Big_7"/>
    <property type="match status" value="1"/>
</dbReference>
<name>C0CPR6_BLAHS</name>